<dbReference type="GO" id="GO:0030707">
    <property type="term" value="P:follicle cell of egg chamber development"/>
    <property type="evidence" value="ECO:0007669"/>
    <property type="project" value="UniProtKB-ARBA"/>
</dbReference>
<feature type="compositionally biased region" description="Polar residues" evidence="7">
    <location>
        <begin position="208"/>
        <end position="225"/>
    </location>
</feature>
<dbReference type="CDD" id="cd18315">
    <property type="entry name" value="BTB_POZ_BAB-like"/>
    <property type="match status" value="1"/>
</dbReference>
<comment type="caution">
    <text evidence="10">The sequence shown here is derived from an EMBL/GenBank/DDBJ whole genome shotgun (WGS) entry which is preliminary data.</text>
</comment>
<evidence type="ECO:0000259" key="9">
    <source>
        <dbReference type="PROSITE" id="PS50157"/>
    </source>
</evidence>
<evidence type="ECO:0000313" key="10">
    <source>
        <dbReference type="EMBL" id="KAK6617821.1"/>
    </source>
</evidence>
<comment type="subcellular location">
    <subcellularLocation>
        <location evidence="1">Nucleus</location>
    </subcellularLocation>
</comment>
<evidence type="ECO:0008006" key="12">
    <source>
        <dbReference type="Google" id="ProtNLM"/>
    </source>
</evidence>
<feature type="compositionally biased region" description="Basic and acidic residues" evidence="7">
    <location>
        <begin position="120"/>
        <end position="133"/>
    </location>
</feature>
<dbReference type="SUPFAM" id="SSF57667">
    <property type="entry name" value="beta-beta-alpha zinc fingers"/>
    <property type="match status" value="2"/>
</dbReference>
<evidence type="ECO:0000256" key="4">
    <source>
        <dbReference type="ARBA" id="ARBA00022737"/>
    </source>
</evidence>
<feature type="compositionally biased region" description="Polar residues" evidence="7">
    <location>
        <begin position="135"/>
        <end position="159"/>
    </location>
</feature>
<keyword evidence="3" id="KW-0479">Metal-binding</keyword>
<dbReference type="SUPFAM" id="SSF54695">
    <property type="entry name" value="POZ domain"/>
    <property type="match status" value="1"/>
</dbReference>
<evidence type="ECO:0000256" key="7">
    <source>
        <dbReference type="SAM" id="MobiDB-lite"/>
    </source>
</evidence>
<evidence type="ECO:0000256" key="6">
    <source>
        <dbReference type="PROSITE-ProRule" id="PRU00042"/>
    </source>
</evidence>
<evidence type="ECO:0000313" key="11">
    <source>
        <dbReference type="Proteomes" id="UP001372834"/>
    </source>
</evidence>
<dbReference type="GO" id="GO:0061061">
    <property type="term" value="P:muscle structure development"/>
    <property type="evidence" value="ECO:0007669"/>
    <property type="project" value="UniProtKB-ARBA"/>
</dbReference>
<dbReference type="PANTHER" id="PTHR23110">
    <property type="entry name" value="BTB DOMAIN TRANSCRIPTION FACTOR"/>
    <property type="match status" value="1"/>
</dbReference>
<feature type="compositionally biased region" description="Polar residues" evidence="7">
    <location>
        <begin position="289"/>
        <end position="300"/>
    </location>
</feature>
<keyword evidence="6" id="KW-0862">Zinc</keyword>
<feature type="domain" description="C2H2-type" evidence="9">
    <location>
        <begin position="478"/>
        <end position="506"/>
    </location>
</feature>
<keyword evidence="2" id="KW-0217">Developmental protein</keyword>
<feature type="domain" description="C2H2-type" evidence="9">
    <location>
        <begin position="414"/>
        <end position="441"/>
    </location>
</feature>
<feature type="domain" description="BTB" evidence="8">
    <location>
        <begin position="33"/>
        <end position="98"/>
    </location>
</feature>
<dbReference type="Pfam" id="PF00096">
    <property type="entry name" value="zf-C2H2"/>
    <property type="match status" value="1"/>
</dbReference>
<proteinExistence type="predicted"/>
<protein>
    <recommendedName>
        <fullName evidence="12">Broad-complex</fullName>
    </recommendedName>
</protein>
<keyword evidence="6" id="KW-0863">Zinc-finger</keyword>
<dbReference type="PROSITE" id="PS00028">
    <property type="entry name" value="ZINC_FINGER_C2H2_1"/>
    <property type="match status" value="4"/>
</dbReference>
<dbReference type="Gene3D" id="3.30.160.60">
    <property type="entry name" value="Classic Zinc Finger"/>
    <property type="match status" value="2"/>
</dbReference>
<keyword evidence="4" id="KW-0677">Repeat</keyword>
<dbReference type="GO" id="GO:0048813">
    <property type="term" value="P:dendrite morphogenesis"/>
    <property type="evidence" value="ECO:0007669"/>
    <property type="project" value="UniProtKB-ARBA"/>
</dbReference>
<sequence length="556" mass="62405">MSPDTQHFCLRWNNYQSSITSAFESLRDQDDFVDVTLACDGRSLKAHRVVLSACSSYFRELLKSTPCKHPVIVLQDVSFADLSSLVEFIYHGEVNVHQKNLTSFLKTAEVLRVSGLTQQAEREEQITSSRDRIQGATSPNEESSTWNPNRDSPSSQISVNSPATVNQLLKAAALAANRHSRNRRKSIEVSEDRTTPPKKSRTDESPPTAHNNRDTTATGENSNSKENCRERSVTPEQDAPADLSSSSVKANTRSRSQSQSPPAQPLPPSQRYNNDVKSEPLELLCNNRDPINNENSIDSTGSRDKESDTEDSIGLHGVHDLMKERVPHYLNPNKLFQATSPFNFNIAAFNTDQFPGLGPVLPRNSDGLAGTSAQGPVSLLKKVFTCGLCTKVLCSKASLKRHVADKHSARQEEYRCHICDRVYCSRNSLMTHIYTYHKTRPGDYPHPPTLFLDSNCYPIVAGALKIPPPSSGGINEPQECPFCKRNFSCYYSLKRHFQDKHERSDTLYVCEFCQRKYRTKNSLTTHKSLQHRGTAGMLKRLLKTSNMMGQQQQRQQ</sequence>
<keyword evidence="5" id="KW-0539">Nucleus</keyword>
<dbReference type="PROSITE" id="PS50157">
    <property type="entry name" value="ZINC_FINGER_C2H2_2"/>
    <property type="match status" value="4"/>
</dbReference>
<dbReference type="Proteomes" id="UP001372834">
    <property type="component" value="Unassembled WGS sequence"/>
</dbReference>
<dbReference type="InterPro" id="IPR013087">
    <property type="entry name" value="Znf_C2H2_type"/>
</dbReference>
<evidence type="ECO:0000256" key="5">
    <source>
        <dbReference type="ARBA" id="ARBA00023242"/>
    </source>
</evidence>
<evidence type="ECO:0000259" key="8">
    <source>
        <dbReference type="PROSITE" id="PS50097"/>
    </source>
</evidence>
<feature type="compositionally biased region" description="Basic and acidic residues" evidence="7">
    <location>
        <begin position="185"/>
        <end position="204"/>
    </location>
</feature>
<dbReference type="PROSITE" id="PS50097">
    <property type="entry name" value="BTB"/>
    <property type="match status" value="1"/>
</dbReference>
<dbReference type="SMART" id="SM00355">
    <property type="entry name" value="ZnF_C2H2"/>
    <property type="match status" value="4"/>
</dbReference>
<dbReference type="Pfam" id="PF05605">
    <property type="entry name" value="zf-Di19"/>
    <property type="match status" value="1"/>
</dbReference>
<dbReference type="EMBL" id="JAWJWE010000043">
    <property type="protein sequence ID" value="KAK6617821.1"/>
    <property type="molecule type" value="Genomic_DNA"/>
</dbReference>
<feature type="region of interest" description="Disordered" evidence="7">
    <location>
        <begin position="175"/>
        <end position="312"/>
    </location>
</feature>
<dbReference type="Gene3D" id="3.30.710.10">
    <property type="entry name" value="Potassium Channel Kv1.1, Chain A"/>
    <property type="match status" value="1"/>
</dbReference>
<dbReference type="GO" id="GO:0006357">
    <property type="term" value="P:regulation of transcription by RNA polymerase II"/>
    <property type="evidence" value="ECO:0007669"/>
    <property type="project" value="TreeGrafter"/>
</dbReference>
<evidence type="ECO:0000256" key="3">
    <source>
        <dbReference type="ARBA" id="ARBA00022723"/>
    </source>
</evidence>
<gene>
    <name evidence="10" type="ORF">RUM43_014049</name>
</gene>
<dbReference type="GO" id="GO:0008270">
    <property type="term" value="F:zinc ion binding"/>
    <property type="evidence" value="ECO:0007669"/>
    <property type="project" value="UniProtKB-KW"/>
</dbReference>
<dbReference type="GO" id="GO:0005634">
    <property type="term" value="C:nucleus"/>
    <property type="evidence" value="ECO:0007669"/>
    <property type="project" value="UniProtKB-SubCell"/>
</dbReference>
<dbReference type="InterPro" id="IPR011333">
    <property type="entry name" value="SKP1/BTB/POZ_sf"/>
</dbReference>
<dbReference type="PANTHER" id="PTHR23110:SF99">
    <property type="entry name" value="BROAD-COMPLEX CORE PROTEIN ISOFORM 6"/>
    <property type="match status" value="1"/>
</dbReference>
<dbReference type="InterPro" id="IPR000210">
    <property type="entry name" value="BTB/POZ_dom"/>
</dbReference>
<evidence type="ECO:0000256" key="1">
    <source>
        <dbReference type="ARBA" id="ARBA00004123"/>
    </source>
</evidence>
<dbReference type="InterPro" id="IPR036236">
    <property type="entry name" value="Znf_C2H2_sf"/>
</dbReference>
<feature type="region of interest" description="Disordered" evidence="7">
    <location>
        <begin position="117"/>
        <end position="159"/>
    </location>
</feature>
<feature type="domain" description="C2H2-type" evidence="9">
    <location>
        <begin position="384"/>
        <end position="412"/>
    </location>
</feature>
<dbReference type="AlphaFoldDB" id="A0AAN8RZP8"/>
<dbReference type="FunFam" id="3.30.710.10:FF:000118">
    <property type="entry name" value="Abrupt, isoform B"/>
    <property type="match status" value="1"/>
</dbReference>
<dbReference type="InterPro" id="IPR051095">
    <property type="entry name" value="Dros_DevTransReg"/>
</dbReference>
<name>A0AAN8RZP8_POLSC</name>
<dbReference type="SMART" id="SM00225">
    <property type="entry name" value="BTB"/>
    <property type="match status" value="1"/>
</dbReference>
<dbReference type="InterPro" id="IPR008598">
    <property type="entry name" value="Di19_Zn-bd"/>
</dbReference>
<dbReference type="GO" id="GO:0007423">
    <property type="term" value="P:sensory organ development"/>
    <property type="evidence" value="ECO:0007669"/>
    <property type="project" value="UniProtKB-ARBA"/>
</dbReference>
<organism evidence="10 11">
    <name type="scientific">Polyplax serrata</name>
    <name type="common">Common mouse louse</name>
    <dbReference type="NCBI Taxonomy" id="468196"/>
    <lineage>
        <taxon>Eukaryota</taxon>
        <taxon>Metazoa</taxon>
        <taxon>Ecdysozoa</taxon>
        <taxon>Arthropoda</taxon>
        <taxon>Hexapoda</taxon>
        <taxon>Insecta</taxon>
        <taxon>Pterygota</taxon>
        <taxon>Neoptera</taxon>
        <taxon>Paraneoptera</taxon>
        <taxon>Psocodea</taxon>
        <taxon>Troctomorpha</taxon>
        <taxon>Phthiraptera</taxon>
        <taxon>Anoplura</taxon>
        <taxon>Polyplacidae</taxon>
        <taxon>Polyplax</taxon>
    </lineage>
</organism>
<evidence type="ECO:0000256" key="2">
    <source>
        <dbReference type="ARBA" id="ARBA00022473"/>
    </source>
</evidence>
<accession>A0AAN8RZP8</accession>
<dbReference type="Pfam" id="PF00651">
    <property type="entry name" value="BTB"/>
    <property type="match status" value="1"/>
</dbReference>
<feature type="domain" description="C2H2-type" evidence="9">
    <location>
        <begin position="508"/>
        <end position="536"/>
    </location>
</feature>
<reference evidence="10 11" key="1">
    <citation type="submission" date="2023-10" db="EMBL/GenBank/DDBJ databases">
        <title>Genomes of two closely related lineages of the louse Polyplax serrata with different host specificities.</title>
        <authorList>
            <person name="Martinu J."/>
            <person name="Tarabai H."/>
            <person name="Stefka J."/>
            <person name="Hypsa V."/>
        </authorList>
    </citation>
    <scope>NUCLEOTIDE SEQUENCE [LARGE SCALE GENOMIC DNA]</scope>
    <source>
        <strain evidence="10">HR10_N</strain>
    </source>
</reference>